<dbReference type="RefSeq" id="WP_323378115.1">
    <property type="nucleotide sequence ID" value="NZ_WEGJ01000013.1"/>
</dbReference>
<proteinExistence type="predicted"/>
<gene>
    <name evidence="5" type="primary">gph_3</name>
    <name evidence="5" type="ORF">SRB5_36460</name>
</gene>
<dbReference type="GO" id="GO:0008967">
    <property type="term" value="F:phosphoglycolate phosphatase activity"/>
    <property type="evidence" value="ECO:0007669"/>
    <property type="project" value="UniProtKB-EC"/>
</dbReference>
<feature type="compositionally biased region" description="Polar residues" evidence="4">
    <location>
        <begin position="234"/>
        <end position="249"/>
    </location>
</feature>
<keyword evidence="6" id="KW-1185">Reference proteome</keyword>
<name>A0A7K0CJ63_9ACTN</name>
<dbReference type="SFLD" id="SFLDS00003">
    <property type="entry name" value="Haloacid_Dehalogenase"/>
    <property type="match status" value="1"/>
</dbReference>
<dbReference type="EMBL" id="WEGJ01000013">
    <property type="protein sequence ID" value="MQY13498.1"/>
    <property type="molecule type" value="Genomic_DNA"/>
</dbReference>
<dbReference type="PRINTS" id="PR00413">
    <property type="entry name" value="HADHALOGNASE"/>
</dbReference>
<dbReference type="EC" id="3.1.3.18" evidence="5"/>
<dbReference type="Gene3D" id="3.40.50.1000">
    <property type="entry name" value="HAD superfamily/HAD-like"/>
    <property type="match status" value="1"/>
</dbReference>
<dbReference type="Proteomes" id="UP000466345">
    <property type="component" value="Unassembled WGS sequence"/>
</dbReference>
<evidence type="ECO:0000256" key="4">
    <source>
        <dbReference type="SAM" id="MobiDB-lite"/>
    </source>
</evidence>
<keyword evidence="2 5" id="KW-0378">Hydrolase</keyword>
<accession>A0A7K0CJ63</accession>
<evidence type="ECO:0000313" key="5">
    <source>
        <dbReference type="EMBL" id="MQY13498.1"/>
    </source>
</evidence>
<protein>
    <submittedName>
        <fullName evidence="5">Phosphoglycolate phosphatase</fullName>
        <ecNumber evidence="5">3.1.3.18</ecNumber>
    </submittedName>
</protein>
<dbReference type="SFLD" id="SFLDG01129">
    <property type="entry name" value="C1.5:_HAD__Beta-PGM__Phosphata"/>
    <property type="match status" value="1"/>
</dbReference>
<dbReference type="SUPFAM" id="SSF56784">
    <property type="entry name" value="HAD-like"/>
    <property type="match status" value="1"/>
</dbReference>
<evidence type="ECO:0000256" key="1">
    <source>
        <dbReference type="ARBA" id="ARBA00001946"/>
    </source>
</evidence>
<dbReference type="Gene3D" id="1.20.120.1600">
    <property type="match status" value="1"/>
</dbReference>
<comment type="cofactor">
    <cofactor evidence="1">
        <name>Mg(2+)</name>
        <dbReference type="ChEBI" id="CHEBI:18420"/>
    </cofactor>
</comment>
<dbReference type="NCBIfam" id="TIGR01509">
    <property type="entry name" value="HAD-SF-IA-v3"/>
    <property type="match status" value="1"/>
</dbReference>
<dbReference type="InterPro" id="IPR051400">
    <property type="entry name" value="HAD-like_hydrolase"/>
</dbReference>
<feature type="region of interest" description="Disordered" evidence="4">
    <location>
        <begin position="234"/>
        <end position="265"/>
    </location>
</feature>
<dbReference type="InterPro" id="IPR036412">
    <property type="entry name" value="HAD-like_sf"/>
</dbReference>
<dbReference type="AlphaFoldDB" id="A0A7K0CJ63"/>
<organism evidence="5 6">
    <name type="scientific">Streptomyces smaragdinus</name>
    <dbReference type="NCBI Taxonomy" id="2585196"/>
    <lineage>
        <taxon>Bacteria</taxon>
        <taxon>Bacillati</taxon>
        <taxon>Actinomycetota</taxon>
        <taxon>Actinomycetes</taxon>
        <taxon>Kitasatosporales</taxon>
        <taxon>Streptomycetaceae</taxon>
        <taxon>Streptomyces</taxon>
    </lineage>
</organism>
<evidence type="ECO:0000256" key="2">
    <source>
        <dbReference type="ARBA" id="ARBA00022801"/>
    </source>
</evidence>
<reference evidence="5 6" key="1">
    <citation type="submission" date="2019-10" db="EMBL/GenBank/DDBJ databases">
        <title>Streptomyces smaragdinus sp. nov. and Streptomyces fabii sp. nov., isolated from the gut of fungus growing-termite Macrotermes natalensis.</title>
        <authorList>
            <person name="Schwitalla J."/>
            <person name="Benndorf R."/>
            <person name="Martin K."/>
            <person name="De Beer W."/>
            <person name="Kaster A.-K."/>
            <person name="Vollmers J."/>
            <person name="Poulsen M."/>
            <person name="Beemelmanns C."/>
        </authorList>
    </citation>
    <scope>NUCLEOTIDE SEQUENCE [LARGE SCALE GENOMIC DNA]</scope>
    <source>
        <strain evidence="5 6">RB5</strain>
    </source>
</reference>
<comment type="caution">
    <text evidence="5">The sequence shown here is derived from an EMBL/GenBank/DDBJ whole genome shotgun (WGS) entry which is preliminary data.</text>
</comment>
<dbReference type="PANTHER" id="PTHR46470:SF4">
    <property type="entry name" value="5-AMINO-6-(5-PHOSPHO-D-RIBITYLAMINO)URACIL PHOSPHATASE YIGB"/>
    <property type="match status" value="1"/>
</dbReference>
<sequence>MAIRAVIWDIDDTLFDYDTSDRDAALAHLEAEGCLDGYASPAAAHGHWRTVMEEHFGRFLAREITFTEQRRARARAVLAVTHPDLPALDDAAADAWFARYDVHFRDAWRLFPDVLPALDALAAYRHGILSNAGFEGQLGKLRAFSLEARFDAVLCADQLPRPKPAPEAFHAACSALGVSPVEAAYVGDRPDTDAGAAAAAGLTGVWIDRTGGSGRIPPAVIRIRTLAELPSPLSNASCQQMSSRGQSHAQGMDPGHRPVISRYGR</sequence>
<evidence type="ECO:0000256" key="3">
    <source>
        <dbReference type="ARBA" id="ARBA00022842"/>
    </source>
</evidence>
<dbReference type="NCBIfam" id="TIGR01549">
    <property type="entry name" value="HAD-SF-IA-v1"/>
    <property type="match status" value="1"/>
</dbReference>
<dbReference type="GO" id="GO:0044281">
    <property type="term" value="P:small molecule metabolic process"/>
    <property type="evidence" value="ECO:0007669"/>
    <property type="project" value="UniProtKB-ARBA"/>
</dbReference>
<keyword evidence="3" id="KW-0460">Magnesium</keyword>
<dbReference type="InterPro" id="IPR006439">
    <property type="entry name" value="HAD-SF_hydro_IA"/>
</dbReference>
<dbReference type="Pfam" id="PF00702">
    <property type="entry name" value="Hydrolase"/>
    <property type="match status" value="1"/>
</dbReference>
<dbReference type="PANTHER" id="PTHR46470">
    <property type="entry name" value="N-ACYLNEURAMINATE-9-PHOSPHATASE"/>
    <property type="match status" value="1"/>
</dbReference>
<dbReference type="InterPro" id="IPR023214">
    <property type="entry name" value="HAD_sf"/>
</dbReference>
<evidence type="ECO:0000313" key="6">
    <source>
        <dbReference type="Proteomes" id="UP000466345"/>
    </source>
</evidence>